<evidence type="ECO:0008006" key="2">
    <source>
        <dbReference type="Google" id="ProtNLM"/>
    </source>
</evidence>
<dbReference type="EMBL" id="KP211883">
    <property type="protein sequence ID" value="ANV80316.1"/>
    <property type="molecule type" value="Genomic_DNA"/>
</dbReference>
<evidence type="ECO:0000313" key="1">
    <source>
        <dbReference type="EMBL" id="ANV80316.1"/>
    </source>
</evidence>
<dbReference type="GO" id="GO:0003824">
    <property type="term" value="F:catalytic activity"/>
    <property type="evidence" value="ECO:0007669"/>
    <property type="project" value="InterPro"/>
</dbReference>
<dbReference type="GO" id="GO:0009116">
    <property type="term" value="P:nucleoside metabolic process"/>
    <property type="evidence" value="ECO:0007669"/>
    <property type="project" value="InterPro"/>
</dbReference>
<dbReference type="SUPFAM" id="SSF53167">
    <property type="entry name" value="Purine and uridine phosphorylases"/>
    <property type="match status" value="1"/>
</dbReference>
<proteinExistence type="predicted"/>
<sequence length="78" mass="8456">MEKLGADVVNMTLGPESRLISELSIPHVSLVCSSNWAAGRNPRGSEIPINHEEVTNVSSSMENIIIDCINSLVNNYST</sequence>
<dbReference type="Gene3D" id="3.40.50.1580">
    <property type="entry name" value="Nucleoside phosphorylase domain"/>
    <property type="match status" value="1"/>
</dbReference>
<reference evidence="1" key="1">
    <citation type="submission" date="2014-11" db="EMBL/GenBank/DDBJ databases">
        <authorList>
            <person name="Zhu J."/>
            <person name="Qi W."/>
            <person name="Song R."/>
        </authorList>
    </citation>
    <scope>NUCLEOTIDE SEQUENCE</scope>
</reference>
<dbReference type="InterPro" id="IPR035994">
    <property type="entry name" value="Nucleoside_phosphorylase_sf"/>
</dbReference>
<dbReference type="AlphaFoldDB" id="A0A1B1TDG0"/>
<reference evidence="1" key="2">
    <citation type="journal article" date="2015" name="ISME J.">
        <title>A new class of marine Euryarchaeota group II from the Mediterranean deep chlorophyll maximum.</title>
        <authorList>
            <person name="Martin-Cuadrado A.B."/>
            <person name="Garcia-Heredia I."/>
            <person name="Molto A.G."/>
            <person name="Lopez-Ubeda R."/>
            <person name="Kimes N."/>
            <person name="Lopez-Garcia P."/>
            <person name="Moreira D."/>
            <person name="Rodriguez-Valera F."/>
        </authorList>
    </citation>
    <scope>NUCLEOTIDE SEQUENCE</scope>
</reference>
<protein>
    <recommendedName>
        <fullName evidence="2">Nucleoside phosphorylase domain-containing protein</fullName>
    </recommendedName>
</protein>
<accession>A0A1B1TDG0</accession>
<organism evidence="1">
    <name type="scientific">uncultured Poseidoniia archaeon</name>
    <dbReference type="NCBI Taxonomy" id="1697135"/>
    <lineage>
        <taxon>Archaea</taxon>
        <taxon>Methanobacteriati</taxon>
        <taxon>Thermoplasmatota</taxon>
        <taxon>Candidatus Poseidoniia</taxon>
        <taxon>environmental samples</taxon>
    </lineage>
</organism>
<name>A0A1B1TDG0_9ARCH</name>